<accession>A0A0S4JRC3</accession>
<keyword evidence="3" id="KW-1185">Reference proteome</keyword>
<organism evidence="2 3">
    <name type="scientific">Bodo saltans</name>
    <name type="common">Flagellated protozoan</name>
    <dbReference type="NCBI Taxonomy" id="75058"/>
    <lineage>
        <taxon>Eukaryota</taxon>
        <taxon>Discoba</taxon>
        <taxon>Euglenozoa</taxon>
        <taxon>Kinetoplastea</taxon>
        <taxon>Metakinetoplastina</taxon>
        <taxon>Eubodonida</taxon>
        <taxon>Bodonidae</taxon>
        <taxon>Bodo</taxon>
    </lineage>
</organism>
<feature type="region of interest" description="Disordered" evidence="1">
    <location>
        <begin position="123"/>
        <end position="162"/>
    </location>
</feature>
<dbReference type="EMBL" id="CYKH01002120">
    <property type="protein sequence ID" value="CUG93127.1"/>
    <property type="molecule type" value="Genomic_DNA"/>
</dbReference>
<feature type="region of interest" description="Disordered" evidence="1">
    <location>
        <begin position="70"/>
        <end position="93"/>
    </location>
</feature>
<name>A0A0S4JRC3_BODSA</name>
<gene>
    <name evidence="2" type="ORF">BSAL_40890</name>
</gene>
<protein>
    <submittedName>
        <fullName evidence="2">GPI-anchored surface protein, putative</fullName>
    </submittedName>
</protein>
<evidence type="ECO:0000256" key="1">
    <source>
        <dbReference type="SAM" id="MobiDB-lite"/>
    </source>
</evidence>
<reference evidence="3" key="1">
    <citation type="submission" date="2015-09" db="EMBL/GenBank/DDBJ databases">
        <authorList>
            <consortium name="Pathogen Informatics"/>
        </authorList>
    </citation>
    <scope>NUCLEOTIDE SEQUENCE [LARGE SCALE GENOMIC DNA]</scope>
    <source>
        <strain evidence="3">Lake Konstanz</strain>
    </source>
</reference>
<dbReference type="VEuPathDB" id="TriTrypDB:BSAL_40890"/>
<proteinExistence type="predicted"/>
<evidence type="ECO:0000313" key="3">
    <source>
        <dbReference type="Proteomes" id="UP000051952"/>
    </source>
</evidence>
<dbReference type="AlphaFoldDB" id="A0A0S4JRC3"/>
<sequence>MGMWSEEELQAAVVEDDSTTLGGKDASMLSTAPTPGLLMMTPAGAAHDTLDAPPSPMVAPFDTSKNLHSSSRLRFVGSPNDSGVASRSKGGGFNSHAEYSSVQLLDALAMDLVSDRAGGSVASQMHRASASNQKRGRPKMASVLSVSSPEDDPALDYPELQDSGHQSRQLWIAAGGTAGAHLQHHGVPGGILSDGVYIPAAYGRQGVKDGPSSLTMGPGRGDDHHHPDEYLREMISSHYSKHPSTSCFHNKMMLAHAYGGRDRVNFGRLMTACVVLSSAHAEC</sequence>
<dbReference type="Proteomes" id="UP000051952">
    <property type="component" value="Unassembled WGS sequence"/>
</dbReference>
<evidence type="ECO:0000313" key="2">
    <source>
        <dbReference type="EMBL" id="CUG93127.1"/>
    </source>
</evidence>